<evidence type="ECO:0000313" key="2">
    <source>
        <dbReference type="Proteomes" id="UP000826188"/>
    </source>
</evidence>
<organism evidence="1 2">
    <name type="scientific">Hymenobacter profundi</name>
    <dbReference type="NCBI Taxonomy" id="1982110"/>
    <lineage>
        <taxon>Bacteria</taxon>
        <taxon>Pseudomonadati</taxon>
        <taxon>Bacteroidota</taxon>
        <taxon>Cytophagia</taxon>
        <taxon>Cytophagales</taxon>
        <taxon>Hymenobacteraceae</taxon>
        <taxon>Hymenobacter</taxon>
    </lineage>
</organism>
<proteinExistence type="predicted"/>
<reference evidence="1 2" key="1">
    <citation type="submission" date="2021-07" db="EMBL/GenBank/DDBJ databases">
        <title>Hymenobacter profundi sp. nov., isolated from deep-sea water.</title>
        <authorList>
            <person name="Kim M.K."/>
        </authorList>
    </citation>
    <scope>NUCLEOTIDE SEQUENCE [LARGE SCALE GENOMIC DNA]</scope>
    <source>
        <strain evidence="1 2">M2</strain>
    </source>
</reference>
<dbReference type="Proteomes" id="UP000826188">
    <property type="component" value="Unassembled WGS sequence"/>
</dbReference>
<comment type="caution">
    <text evidence="1">The sequence shown here is derived from an EMBL/GenBank/DDBJ whole genome shotgun (WGS) entry which is preliminary data.</text>
</comment>
<accession>A0ABS6WUM0</accession>
<dbReference type="EMBL" id="JAHWGL010000003">
    <property type="protein sequence ID" value="MBW3127272.1"/>
    <property type="molecule type" value="Genomic_DNA"/>
</dbReference>
<dbReference type="RefSeq" id="WP_219156442.1">
    <property type="nucleotide sequence ID" value="NZ_JAHWGL010000003.1"/>
</dbReference>
<gene>
    <name evidence="1" type="ORF">KYK14_01800</name>
</gene>
<name>A0ABS6WUM0_9BACT</name>
<evidence type="ECO:0000313" key="1">
    <source>
        <dbReference type="EMBL" id="MBW3127272.1"/>
    </source>
</evidence>
<evidence type="ECO:0008006" key="3">
    <source>
        <dbReference type="Google" id="ProtNLM"/>
    </source>
</evidence>
<dbReference type="CDD" id="cd00009">
    <property type="entry name" value="AAA"/>
    <property type="match status" value="1"/>
</dbReference>
<protein>
    <recommendedName>
        <fullName evidence="3">AAA+ ATPase domain-containing protein</fullName>
    </recommendedName>
</protein>
<keyword evidence="2" id="KW-1185">Reference proteome</keyword>
<sequence>MARRGGSSTLTGVDYQLLYTVKRFAEAVTEDSITTLRPEAHLPGQTVAVPDKGEERIIEAPSVDDLTISHHSGPTEYISLKHRAGQPFWTVQQLLSRGIIDDFFQQYQKDASGVLRLLSQSPMDQALRDCLERVPQTTPETLNALGKMPLEVYQKIAEHIRQHYSDAATDDEHLLGFLGQVEVLEQPAEMLTETILLRLQPHTQDAQAALNTLYRYAMRAGKLQLLVTPETIRQELINQHQPFILPPRQEEILGQLEAVGAALNAVPANIGNLPGHHITRSEAVTLADWVQEPLPRAKPEQSKATTASRIVIGGAGVGKTVVLRDIYQELTRRHIPVLALKADRIKGETKGKLLDDIKANGLQFPLKQALAIVASAERPVVVLVDQLDALSMCLGAERGLLTSYTELLNELQQLPHVRFILSCRTFDLRHDPELAPFRAAEQVEIANLTVEQVNEALQAADAGTVEGMDPAVINLLQTPLHLAIYCALDAESRSGEPVTSLQGLYDKLLQQYLLNSKRLPGNVGISQVRKYLYQLADAMFQKQQLTLPRLFWEEEDTDVFNYLNTQAIINLVGASSQQITFFHQTFYEYLFAKQFVAKGQALSDFVLNSGQGLFFRSLIQQVLVFLRGQDPDTYLQQIRQLLDSPACRFHVKLLIAQFLATQALPEAAEIELVRTSIVPNPKLIQPFIETVSHRPWLEFLAEPTLFLHLAAEVGQLEMGQQSSVSNTLLWILARRGPELLFPRMSLLPPGPHLNTWIAKVLDDAGATSAAEFTELFDVAFAGEVSERQQYRYWKILQDQAPIRPNWVSEKVFTQLANAPFDEDHNQRIQHEDYLQAEVFKALWKTNSQIAFGLCSRLLRTWIRRGNHYRVPEILEYTWSRPGYALLLAPHFLDHIDIDERDKEPHSPYGAVLHYTWKYLADPTNLQQPSYAHTVRKWLFSRTDLLVNMALCAASGNASSFAPSLFRLFLKDGWFTRAARSSYVGHFTRKVLPHLWDEITTVQRTQLTEALSAHELIADVGVYTDRQNKRVYFSRHGRDALYNLQVLGQERLKENHPTQAALLAQFARRWGRLVEEEPGPKVRWRSGEPSPAGGWNTEKMAPANWLRALRKYRSKGKPDFWSDEGTYTGLCHHINRLIKDRPADHVGLLTYLLDNNDESIAMLLPELCEADPIMAAPLVESAYERQLLNQEAYRRLKRKTSSKTSDQDQPLAVEFVQHDLETIRQNLNAECNFKLEEEPSKRGARQDLTMAALNTPGASELYNLLTERLPEPEVQEVVELLGTVATEGSLIIRSAAVAHLAMLLRTSLPEARVVGIFEQLVGNDYILLAPGQWSLQYLVWRDTSTIFRLLHEGMAEPAAHETITRILAVQWGHDVPGAHELLQKMWALNPAMIPVTLDQLLIGYGKWKKEAVVFEAMGYFLSTEMTKELVRELDDVFRHLSVNELPSATSLTEQYISTCAPYIEYEHFLLDYLAQCVTQYPETCIRLLALLLLHLNKTYKRYDFKRTILKVLVEAYTRLPHQNSQHPAVQTALDLFDELLQDPTVRNDDLKQVMREVMTS</sequence>